<evidence type="ECO:0000313" key="2">
    <source>
        <dbReference type="EMBL" id="HGQ59565.1"/>
    </source>
</evidence>
<accession>A0A7C4JLQ6</accession>
<dbReference type="EMBL" id="DTBP01000029">
    <property type="protein sequence ID" value="HGQ74266.1"/>
    <property type="molecule type" value="Genomic_DNA"/>
</dbReference>
<dbReference type="EMBL" id="DTBE01000065">
    <property type="protein sequence ID" value="HGQ59565.1"/>
    <property type="molecule type" value="Genomic_DNA"/>
</dbReference>
<name>A0A7C4JLQ6_STAMA</name>
<gene>
    <name evidence="2" type="ORF">ENU09_02465</name>
    <name evidence="3" type="ORF">ENU20_04230</name>
</gene>
<feature type="region of interest" description="Disordered" evidence="1">
    <location>
        <begin position="1"/>
        <end position="23"/>
    </location>
</feature>
<dbReference type="AlphaFoldDB" id="A0A7C4JLQ6"/>
<evidence type="ECO:0000256" key="1">
    <source>
        <dbReference type="SAM" id="MobiDB-lite"/>
    </source>
</evidence>
<proteinExistence type="predicted"/>
<evidence type="ECO:0000313" key="3">
    <source>
        <dbReference type="EMBL" id="HGQ74266.1"/>
    </source>
</evidence>
<comment type="caution">
    <text evidence="3">The sequence shown here is derived from an EMBL/GenBank/DDBJ whole genome shotgun (WGS) entry which is preliminary data.</text>
</comment>
<sequence length="143" mass="16744">MANEEVPEKKGKEIGKEEVKTRKETREVMEEIRELEIVKEMISEWFDKLSVIVKEIIGTITSSIDGRKLSEEVVEMYRRLREANVPDAIINEMIRDFYKKKLEAMPRLSDLIALITEKLLTKPSKKVEEKVIKEAPKPEEKKE</sequence>
<reference evidence="3" key="1">
    <citation type="journal article" date="2020" name="mSystems">
        <title>Genome- and Community-Level Interaction Insights into Carbon Utilization and Element Cycling Functions of Hydrothermarchaeota in Hydrothermal Sediment.</title>
        <authorList>
            <person name="Zhou Z."/>
            <person name="Liu Y."/>
            <person name="Xu W."/>
            <person name="Pan J."/>
            <person name="Luo Z.H."/>
            <person name="Li M."/>
        </authorList>
    </citation>
    <scope>NUCLEOTIDE SEQUENCE [LARGE SCALE GENOMIC DNA]</scope>
    <source>
        <strain evidence="2">SpSt-638</strain>
        <strain evidence="3">SpSt-648</strain>
    </source>
</reference>
<protein>
    <submittedName>
        <fullName evidence="3">Uncharacterized protein</fullName>
    </submittedName>
</protein>
<organism evidence="3">
    <name type="scientific">Staphylothermus marinus</name>
    <dbReference type="NCBI Taxonomy" id="2280"/>
    <lineage>
        <taxon>Archaea</taxon>
        <taxon>Thermoproteota</taxon>
        <taxon>Thermoprotei</taxon>
        <taxon>Desulfurococcales</taxon>
        <taxon>Desulfurococcaceae</taxon>
        <taxon>Staphylothermus</taxon>
    </lineage>
</organism>